<comment type="caution">
    <text evidence="3">The sequence shown here is derived from an EMBL/GenBank/DDBJ whole genome shotgun (WGS) entry which is preliminary data.</text>
</comment>
<sequence length="191" mass="22552">MIKTDNFIYDDIIWQIMHFDTGINSKIMRKTMEQLSVLLTHYSRLLMIRVDFKCLTSALDSKHLSMFMRRLVSHLKRQYNCIVGYAWAREQLSGKYPHYHTALLLNGHKVNHPSNIIKLIEKMIQNQQVLNFYVPRHCYYQISRSCTKSQQAAIYRLSYLAKNATKGYRPKQTKDYQTSRNKPKPATTNSN</sequence>
<name>A0A0J1HDL1_9GAMM</name>
<feature type="domain" description="YagK/YfjJ C-terminal" evidence="2">
    <location>
        <begin position="39"/>
        <end position="171"/>
    </location>
</feature>
<keyword evidence="4" id="KW-1185">Reference proteome</keyword>
<dbReference type="InterPro" id="IPR057271">
    <property type="entry name" value="YagK_YfjJ_C"/>
</dbReference>
<dbReference type="Pfam" id="PF11726">
    <property type="entry name" value="YagK_YfjJ_C"/>
    <property type="match status" value="1"/>
</dbReference>
<accession>A0A0J1HDL1</accession>
<dbReference type="AlphaFoldDB" id="A0A0J1HDL1"/>
<evidence type="ECO:0000313" key="4">
    <source>
        <dbReference type="Proteomes" id="UP000035909"/>
    </source>
</evidence>
<dbReference type="Proteomes" id="UP000035909">
    <property type="component" value="Unassembled WGS sequence"/>
</dbReference>
<protein>
    <recommendedName>
        <fullName evidence="2">YagK/YfjJ C-terminal domain-containing protein</fullName>
    </recommendedName>
</protein>
<evidence type="ECO:0000313" key="3">
    <source>
        <dbReference type="EMBL" id="KLV09713.1"/>
    </source>
</evidence>
<reference evidence="3 4" key="1">
    <citation type="submission" date="2015-05" db="EMBL/GenBank/DDBJ databases">
        <title>Photobacterium galathea sp. nov.</title>
        <authorList>
            <person name="Machado H."/>
            <person name="Gram L."/>
        </authorList>
    </citation>
    <scope>NUCLEOTIDE SEQUENCE [LARGE SCALE GENOMIC DNA]</scope>
    <source>
        <strain evidence="3 4">DSM 22954</strain>
    </source>
</reference>
<feature type="region of interest" description="Disordered" evidence="1">
    <location>
        <begin position="168"/>
        <end position="191"/>
    </location>
</feature>
<dbReference type="RefSeq" id="WP_047885274.1">
    <property type="nucleotide sequence ID" value="NZ_PYMI01000011.1"/>
</dbReference>
<organism evidence="3 4">
    <name type="scientific">Photobacterium ganghwense</name>
    <dbReference type="NCBI Taxonomy" id="320778"/>
    <lineage>
        <taxon>Bacteria</taxon>
        <taxon>Pseudomonadati</taxon>
        <taxon>Pseudomonadota</taxon>
        <taxon>Gammaproteobacteria</taxon>
        <taxon>Vibrionales</taxon>
        <taxon>Vibrionaceae</taxon>
        <taxon>Photobacterium</taxon>
    </lineage>
</organism>
<evidence type="ECO:0000259" key="2">
    <source>
        <dbReference type="Pfam" id="PF11726"/>
    </source>
</evidence>
<proteinExistence type="predicted"/>
<dbReference type="EMBL" id="LDOU01000010">
    <property type="protein sequence ID" value="KLV09713.1"/>
    <property type="molecule type" value="Genomic_DNA"/>
</dbReference>
<feature type="compositionally biased region" description="Polar residues" evidence="1">
    <location>
        <begin position="175"/>
        <end position="191"/>
    </location>
</feature>
<dbReference type="PATRIC" id="fig|320778.3.peg.2382"/>
<dbReference type="OrthoDB" id="5593782at2"/>
<gene>
    <name evidence="3" type="ORF">ABT57_10935</name>
</gene>
<evidence type="ECO:0000256" key="1">
    <source>
        <dbReference type="SAM" id="MobiDB-lite"/>
    </source>
</evidence>